<dbReference type="PANTHER" id="PTHR15741">
    <property type="entry name" value="BASIC HELIX-LOOP-HELIX ZIP TRANSCRIPTION FACTOR"/>
    <property type="match status" value="1"/>
</dbReference>
<dbReference type="InterPro" id="IPR036638">
    <property type="entry name" value="HLH_DNA-bd_sf"/>
</dbReference>
<dbReference type="EMBL" id="LK052944">
    <property type="protein sequence ID" value="CDR44642.1"/>
    <property type="molecule type" value="Genomic_DNA"/>
</dbReference>
<feature type="compositionally biased region" description="Basic and acidic residues" evidence="6">
    <location>
        <begin position="178"/>
        <end position="189"/>
    </location>
</feature>
<dbReference type="GO" id="GO:0000981">
    <property type="term" value="F:DNA-binding transcription factor activity, RNA polymerase II-specific"/>
    <property type="evidence" value="ECO:0007669"/>
    <property type="project" value="TreeGrafter"/>
</dbReference>
<feature type="region of interest" description="Disordered" evidence="6">
    <location>
        <begin position="1"/>
        <end position="214"/>
    </location>
</feature>
<evidence type="ECO:0000256" key="6">
    <source>
        <dbReference type="SAM" id="MobiDB-lite"/>
    </source>
</evidence>
<dbReference type="Gene3D" id="4.10.280.10">
    <property type="entry name" value="Helix-loop-helix DNA-binding domain"/>
    <property type="match status" value="1"/>
</dbReference>
<proteinExistence type="predicted"/>
<dbReference type="GO" id="GO:0005634">
    <property type="term" value="C:nucleus"/>
    <property type="evidence" value="ECO:0007669"/>
    <property type="project" value="UniProtKB-SubCell"/>
</dbReference>
<evidence type="ECO:0000256" key="5">
    <source>
        <dbReference type="ARBA" id="ARBA00023242"/>
    </source>
</evidence>
<dbReference type="AlphaFoldDB" id="A0A061B4C5"/>
<dbReference type="PANTHER" id="PTHR15741:SF27">
    <property type="entry name" value="TRANSCRIPTION FACTOR AP-4"/>
    <property type="match status" value="1"/>
</dbReference>
<feature type="compositionally biased region" description="Low complexity" evidence="6">
    <location>
        <begin position="245"/>
        <end position="254"/>
    </location>
</feature>
<keyword evidence="4" id="KW-0804">Transcription</keyword>
<feature type="compositionally biased region" description="Basic and acidic residues" evidence="6">
    <location>
        <begin position="130"/>
        <end position="147"/>
    </location>
</feature>
<feature type="compositionally biased region" description="Pro residues" evidence="6">
    <location>
        <begin position="27"/>
        <end position="37"/>
    </location>
</feature>
<dbReference type="InterPro" id="IPR052207">
    <property type="entry name" value="Max-like/E-box_TFs"/>
</dbReference>
<organism evidence="7">
    <name type="scientific">Rhodotorula toruloides</name>
    <name type="common">Yeast</name>
    <name type="synonym">Rhodosporidium toruloides</name>
    <dbReference type="NCBI Taxonomy" id="5286"/>
    <lineage>
        <taxon>Eukaryota</taxon>
        <taxon>Fungi</taxon>
        <taxon>Dikarya</taxon>
        <taxon>Basidiomycota</taxon>
        <taxon>Pucciniomycotina</taxon>
        <taxon>Microbotryomycetes</taxon>
        <taxon>Sporidiobolales</taxon>
        <taxon>Sporidiobolaceae</taxon>
        <taxon>Rhodotorula</taxon>
    </lineage>
</organism>
<sequence length="574" mass="59480">MALFSDSEQRTFGQFLDSFDSGQSPMPGLPPPPPPPHTNGHFATGGHYAGAGNGENGHGGSWDERFAPPPPPVTLGRPSAPISIPSSAPALYPTLTNHPLSHMPTYHPPGPSLSPETIASRPHRPQVTESQKRARMEQHRKDLEEWMSKAQPVGASERPQSRATEGDGADVPSPPKRTRSDEAERRRAQDQTGGAVAAPGGTAGGRAAGPDRMDPLVMMLEAERRAGFRNVGIAAPGEEGEFVAGTAAGRTGFAPPAPPPSSLSLPPSIPLSTATTACTSAAPTAAVSTSAPTKRKKRTAAAAVKQEADTNPAPSTSHASSSSATPGAPGAPSDDNPNPAPALTPANIPSYPLRPRPKIARPSASKARRAGSSTSPPPAKSSGGGKPALLTAEQKKANHIASEQKRRAAIRAGYDGLCEVVPALSAAVAEFEERVRKVAEVAQGQGGRKGRGATGRGRGGESTTGALMGGISVGGEKIDGRAGPKSEAVVLSKTVEHLRTLLTNRATFLSQLSSLHAAAAAQGIAISAPTADGYGRDWEQKWDEGMREELGFARDADGVKREDVEEEEEWEDDG</sequence>
<keyword evidence="3" id="KW-0238">DNA-binding</keyword>
<feature type="compositionally biased region" description="Low complexity" evidence="6">
    <location>
        <begin position="312"/>
        <end position="349"/>
    </location>
</feature>
<feature type="compositionally biased region" description="Basic and acidic residues" evidence="6">
    <location>
        <begin position="551"/>
        <end position="563"/>
    </location>
</feature>
<evidence type="ECO:0000256" key="3">
    <source>
        <dbReference type="ARBA" id="ARBA00023125"/>
    </source>
</evidence>
<keyword evidence="5" id="KW-0539">Nucleus</keyword>
<feature type="compositionally biased region" description="Low complexity" evidence="6">
    <location>
        <begin position="78"/>
        <end position="90"/>
    </location>
</feature>
<dbReference type="GO" id="GO:0000978">
    <property type="term" value="F:RNA polymerase II cis-regulatory region sequence-specific DNA binding"/>
    <property type="evidence" value="ECO:0007669"/>
    <property type="project" value="TreeGrafter"/>
</dbReference>
<dbReference type="OrthoDB" id="2529669at2759"/>
<gene>
    <name evidence="7" type="ORF">RHTO0S_09e07272g</name>
</gene>
<evidence type="ECO:0000256" key="2">
    <source>
        <dbReference type="ARBA" id="ARBA00023015"/>
    </source>
</evidence>
<evidence type="ECO:0000313" key="7">
    <source>
        <dbReference type="EMBL" id="CDR44642.1"/>
    </source>
</evidence>
<evidence type="ECO:0000256" key="4">
    <source>
        <dbReference type="ARBA" id="ARBA00023163"/>
    </source>
</evidence>
<feature type="compositionally biased region" description="Acidic residues" evidence="6">
    <location>
        <begin position="564"/>
        <end position="574"/>
    </location>
</feature>
<name>A0A061B4C5_RHOTO</name>
<comment type="subcellular location">
    <subcellularLocation>
        <location evidence="1">Nucleus</location>
    </subcellularLocation>
</comment>
<evidence type="ECO:0000256" key="1">
    <source>
        <dbReference type="ARBA" id="ARBA00004123"/>
    </source>
</evidence>
<feature type="region of interest" description="Disordered" evidence="6">
    <location>
        <begin position="551"/>
        <end position="574"/>
    </location>
</feature>
<feature type="region of interest" description="Disordered" evidence="6">
    <location>
        <begin position="245"/>
        <end position="387"/>
    </location>
</feature>
<feature type="compositionally biased region" description="Low complexity" evidence="6">
    <location>
        <begin position="262"/>
        <end position="292"/>
    </location>
</feature>
<dbReference type="GO" id="GO:0046983">
    <property type="term" value="F:protein dimerization activity"/>
    <property type="evidence" value="ECO:0007669"/>
    <property type="project" value="InterPro"/>
</dbReference>
<feature type="compositionally biased region" description="Gly residues" evidence="6">
    <location>
        <begin position="47"/>
        <end position="60"/>
    </location>
</feature>
<reference evidence="7" key="1">
    <citation type="journal article" date="2014" name="Genome Announc.">
        <title>Draft genome sequence of Rhodosporidium toruloides CECT1137, an oleaginous yeast of biotechnological interest.</title>
        <authorList>
            <person name="Morin N."/>
            <person name="Calcas X."/>
            <person name="Devillers H."/>
            <person name="Durrens P."/>
            <person name="Sherman D.J."/>
            <person name="Nicaud J.-M."/>
            <person name="Neuveglise C."/>
        </authorList>
    </citation>
    <scope>NUCLEOTIDE SEQUENCE</scope>
    <source>
        <strain evidence="7">CECT1137</strain>
    </source>
</reference>
<accession>A0A061B4C5</accession>
<keyword evidence="2" id="KW-0805">Transcription regulation</keyword>
<protein>
    <submittedName>
        <fullName evidence="7">RHTO0S09e07272g1_1</fullName>
    </submittedName>
</protein>
<feature type="compositionally biased region" description="Gly residues" evidence="6">
    <location>
        <begin position="444"/>
        <end position="469"/>
    </location>
</feature>
<dbReference type="SUPFAM" id="SSF47459">
    <property type="entry name" value="HLH, helix-loop-helix DNA-binding domain"/>
    <property type="match status" value="1"/>
</dbReference>
<feature type="region of interest" description="Disordered" evidence="6">
    <location>
        <begin position="442"/>
        <end position="469"/>
    </location>
</feature>